<feature type="transmembrane region" description="Helical" evidence="1">
    <location>
        <begin position="24"/>
        <end position="46"/>
    </location>
</feature>
<feature type="transmembrane region" description="Helical" evidence="1">
    <location>
        <begin position="95"/>
        <end position="116"/>
    </location>
</feature>
<accession>A0AAE0EVB2</accession>
<dbReference type="Proteomes" id="UP001190700">
    <property type="component" value="Unassembled WGS sequence"/>
</dbReference>
<feature type="transmembrane region" description="Helical" evidence="1">
    <location>
        <begin position="154"/>
        <end position="177"/>
    </location>
</feature>
<dbReference type="AlphaFoldDB" id="A0AAE0EVB2"/>
<protein>
    <submittedName>
        <fullName evidence="2">Uncharacterized protein</fullName>
    </submittedName>
</protein>
<name>A0AAE0EVB2_9CHLO</name>
<keyword evidence="1" id="KW-1133">Transmembrane helix</keyword>
<reference evidence="2 3" key="1">
    <citation type="journal article" date="2015" name="Genome Biol. Evol.">
        <title>Comparative Genomics of a Bacterivorous Green Alga Reveals Evolutionary Causalities and Consequences of Phago-Mixotrophic Mode of Nutrition.</title>
        <authorList>
            <person name="Burns J.A."/>
            <person name="Paasch A."/>
            <person name="Narechania A."/>
            <person name="Kim E."/>
        </authorList>
    </citation>
    <scope>NUCLEOTIDE SEQUENCE [LARGE SCALE GENOMIC DNA]</scope>
    <source>
        <strain evidence="2 3">PLY_AMNH</strain>
    </source>
</reference>
<keyword evidence="3" id="KW-1185">Reference proteome</keyword>
<proteinExistence type="predicted"/>
<keyword evidence="1" id="KW-0472">Membrane</keyword>
<comment type="caution">
    <text evidence="2">The sequence shown here is derived from an EMBL/GenBank/DDBJ whole genome shotgun (WGS) entry which is preliminary data.</text>
</comment>
<feature type="transmembrane region" description="Helical" evidence="1">
    <location>
        <begin position="58"/>
        <end position="83"/>
    </location>
</feature>
<evidence type="ECO:0000313" key="2">
    <source>
        <dbReference type="EMBL" id="KAK3240220.1"/>
    </source>
</evidence>
<keyword evidence="1" id="KW-0812">Transmembrane</keyword>
<gene>
    <name evidence="2" type="ORF">CYMTET_49924</name>
</gene>
<evidence type="ECO:0000313" key="3">
    <source>
        <dbReference type="Proteomes" id="UP001190700"/>
    </source>
</evidence>
<organism evidence="2 3">
    <name type="scientific">Cymbomonas tetramitiformis</name>
    <dbReference type="NCBI Taxonomy" id="36881"/>
    <lineage>
        <taxon>Eukaryota</taxon>
        <taxon>Viridiplantae</taxon>
        <taxon>Chlorophyta</taxon>
        <taxon>Pyramimonadophyceae</taxon>
        <taxon>Pyramimonadales</taxon>
        <taxon>Pyramimonadaceae</taxon>
        <taxon>Cymbomonas</taxon>
    </lineage>
</organism>
<dbReference type="EMBL" id="LGRX02033708">
    <property type="protein sequence ID" value="KAK3240220.1"/>
    <property type="molecule type" value="Genomic_DNA"/>
</dbReference>
<sequence length="236" mass="26486">MFFLCMFGFLSVWKATTYNWYTFAIARALTMGSSSCTMAVIISWYLEDIEEDRKKVWNAILVILSMLTYMMYSPLTLLVKYIIQPLATGLMEGGIHLSFILANVALTLTKPVLFLLPGKLKTTVAISAFAMLGFLALALPIWKFDWLYALYMDWARFILLSVCYAFLGLSANTLVYVVSVMDDPESKIYYVAAVFSGQSVAAALSPVLQQIGEQNERVAFSICCFNAFMYLLVSQA</sequence>
<evidence type="ECO:0000256" key="1">
    <source>
        <dbReference type="SAM" id="Phobius"/>
    </source>
</evidence>
<feature type="transmembrane region" description="Helical" evidence="1">
    <location>
        <begin position="123"/>
        <end position="142"/>
    </location>
</feature>